<evidence type="ECO:0000313" key="3">
    <source>
        <dbReference type="EMBL" id="KAF9517269.1"/>
    </source>
</evidence>
<dbReference type="Pfam" id="PF04113">
    <property type="entry name" value="Gpi16"/>
    <property type="match status" value="1"/>
</dbReference>
<proteinExistence type="predicted"/>
<keyword evidence="1" id="KW-1133">Transmembrane helix</keyword>
<keyword evidence="1" id="KW-0472">Membrane</keyword>
<sequence length="535" mass="60053">MLVLTILALQLAVAFAAGENDSEQFSENLRLRPLQDGRLSSTFEFVTILRTRTTVESESAFHEQAQHYTLFPLALGQLLRRYAVSELHLTLNSGKWNYESWGDPDYPSVASGAEMWAWIAAGGGESVDQRWKGLTNGLSGLLCASMGSLDKKRTTSPSIAFRPEGDLPSGKSHQLLYATLPSENVCTENLTPFIKMLPCKAKSGIAMLLNPHRLFDADWHGMGVHVRWLAQEGIELRLTFGAVLNPVRLSLNAMSRDWSFRSVFDRTISRPCPIATSSSIYVKLPYADPYSLTPDISRTAPEGVAIYDLRDRLEELDVKMRWRDPVFHFRPIENKQPLSVRRLLLGGQTRADLSIQLMNKENVTRQVLWLETMPWFIYFYLHTLTATIDGNRMGKAPPHSLTRIASYAPPTDHKPTLLECIVTIPPLSTVQLTVAVEKASIAYTEHPPDASRGWDLPPAVIQPLDHHGPRRIYTSTLLGDLPTPDFSMPYNVIIMTCTLVALFFGSIFNILTRSFIWVEVEGDDDAQDLVKQKTE</sequence>
<evidence type="ECO:0008006" key="5">
    <source>
        <dbReference type="Google" id="ProtNLM"/>
    </source>
</evidence>
<protein>
    <recommendedName>
        <fullName evidence="5">Gpi16 subunit, GPI transamidase component</fullName>
    </recommendedName>
</protein>
<gene>
    <name evidence="3" type="ORF">BS47DRAFT_1314564</name>
</gene>
<evidence type="ECO:0000256" key="2">
    <source>
        <dbReference type="SAM" id="SignalP"/>
    </source>
</evidence>
<dbReference type="PANTHER" id="PTHR12959">
    <property type="entry name" value="GPI TRANSAMIDASE COMPONENT PIG-T-RELATED"/>
    <property type="match status" value="1"/>
</dbReference>
<dbReference type="InterPro" id="IPR007245">
    <property type="entry name" value="PIG-T"/>
</dbReference>
<feature type="signal peptide" evidence="2">
    <location>
        <begin position="1"/>
        <end position="16"/>
    </location>
</feature>
<feature type="transmembrane region" description="Helical" evidence="1">
    <location>
        <begin position="490"/>
        <end position="511"/>
    </location>
</feature>
<dbReference type="GO" id="GO:0016255">
    <property type="term" value="P:attachment of GPI anchor to protein"/>
    <property type="evidence" value="ECO:0007669"/>
    <property type="project" value="InterPro"/>
</dbReference>
<dbReference type="AlphaFoldDB" id="A0A9P6DZQ9"/>
<dbReference type="OrthoDB" id="331263at2759"/>
<feature type="chain" id="PRO_5040331901" description="Gpi16 subunit, GPI transamidase component" evidence="2">
    <location>
        <begin position="17"/>
        <end position="535"/>
    </location>
</feature>
<organism evidence="3 4">
    <name type="scientific">Hydnum rufescens UP504</name>
    <dbReference type="NCBI Taxonomy" id="1448309"/>
    <lineage>
        <taxon>Eukaryota</taxon>
        <taxon>Fungi</taxon>
        <taxon>Dikarya</taxon>
        <taxon>Basidiomycota</taxon>
        <taxon>Agaricomycotina</taxon>
        <taxon>Agaricomycetes</taxon>
        <taxon>Cantharellales</taxon>
        <taxon>Hydnaceae</taxon>
        <taxon>Hydnum</taxon>
    </lineage>
</organism>
<dbReference type="EMBL" id="MU128933">
    <property type="protein sequence ID" value="KAF9517269.1"/>
    <property type="molecule type" value="Genomic_DNA"/>
</dbReference>
<dbReference type="GO" id="GO:0042765">
    <property type="term" value="C:GPI-anchor transamidase complex"/>
    <property type="evidence" value="ECO:0007669"/>
    <property type="project" value="InterPro"/>
</dbReference>
<comment type="caution">
    <text evidence="3">The sequence shown here is derived from an EMBL/GenBank/DDBJ whole genome shotgun (WGS) entry which is preliminary data.</text>
</comment>
<name>A0A9P6DZQ9_9AGAM</name>
<keyword evidence="4" id="KW-1185">Reference proteome</keyword>
<keyword evidence="1" id="KW-0812">Transmembrane</keyword>
<keyword evidence="2" id="KW-0732">Signal</keyword>
<evidence type="ECO:0000313" key="4">
    <source>
        <dbReference type="Proteomes" id="UP000886523"/>
    </source>
</evidence>
<accession>A0A9P6DZQ9</accession>
<reference evidence="3" key="1">
    <citation type="journal article" date="2020" name="Nat. Commun.">
        <title>Large-scale genome sequencing of mycorrhizal fungi provides insights into the early evolution of symbiotic traits.</title>
        <authorList>
            <person name="Miyauchi S."/>
            <person name="Kiss E."/>
            <person name="Kuo A."/>
            <person name="Drula E."/>
            <person name="Kohler A."/>
            <person name="Sanchez-Garcia M."/>
            <person name="Morin E."/>
            <person name="Andreopoulos B."/>
            <person name="Barry K.W."/>
            <person name="Bonito G."/>
            <person name="Buee M."/>
            <person name="Carver A."/>
            <person name="Chen C."/>
            <person name="Cichocki N."/>
            <person name="Clum A."/>
            <person name="Culley D."/>
            <person name="Crous P.W."/>
            <person name="Fauchery L."/>
            <person name="Girlanda M."/>
            <person name="Hayes R.D."/>
            <person name="Keri Z."/>
            <person name="LaButti K."/>
            <person name="Lipzen A."/>
            <person name="Lombard V."/>
            <person name="Magnuson J."/>
            <person name="Maillard F."/>
            <person name="Murat C."/>
            <person name="Nolan M."/>
            <person name="Ohm R.A."/>
            <person name="Pangilinan J."/>
            <person name="Pereira M.F."/>
            <person name="Perotto S."/>
            <person name="Peter M."/>
            <person name="Pfister S."/>
            <person name="Riley R."/>
            <person name="Sitrit Y."/>
            <person name="Stielow J.B."/>
            <person name="Szollosi G."/>
            <person name="Zifcakova L."/>
            <person name="Stursova M."/>
            <person name="Spatafora J.W."/>
            <person name="Tedersoo L."/>
            <person name="Vaario L.M."/>
            <person name="Yamada A."/>
            <person name="Yan M."/>
            <person name="Wang P."/>
            <person name="Xu J."/>
            <person name="Bruns T."/>
            <person name="Baldrian P."/>
            <person name="Vilgalys R."/>
            <person name="Dunand C."/>
            <person name="Henrissat B."/>
            <person name="Grigoriev I.V."/>
            <person name="Hibbett D."/>
            <person name="Nagy L.G."/>
            <person name="Martin F.M."/>
        </authorList>
    </citation>
    <scope>NUCLEOTIDE SEQUENCE</scope>
    <source>
        <strain evidence="3">UP504</strain>
    </source>
</reference>
<evidence type="ECO:0000256" key="1">
    <source>
        <dbReference type="SAM" id="Phobius"/>
    </source>
</evidence>
<dbReference type="Proteomes" id="UP000886523">
    <property type="component" value="Unassembled WGS sequence"/>
</dbReference>
<dbReference type="PANTHER" id="PTHR12959:SF11">
    <property type="entry name" value="GPI TRANSAMIDASE COMPONENT PIG-T"/>
    <property type="match status" value="1"/>
</dbReference>